<dbReference type="NCBIfam" id="TIGR00135">
    <property type="entry name" value="gatC"/>
    <property type="match status" value="1"/>
</dbReference>
<dbReference type="EMBL" id="AAXW01000001">
    <property type="protein sequence ID" value="EAZ94152.1"/>
    <property type="molecule type" value="Genomic_DNA"/>
</dbReference>
<dbReference type="GO" id="GO:0005524">
    <property type="term" value="F:ATP binding"/>
    <property type="evidence" value="ECO:0007669"/>
    <property type="project" value="UniProtKB-KW"/>
</dbReference>
<comment type="catalytic activity">
    <reaction evidence="2">
        <text>L-glutamyl-tRNA(Gln) + L-glutamine + ATP + H2O = L-glutaminyl-tRNA(Gln) + L-glutamate + ADP + phosphate + H(+)</text>
        <dbReference type="Rhea" id="RHEA:17521"/>
        <dbReference type="Rhea" id="RHEA-COMP:9681"/>
        <dbReference type="Rhea" id="RHEA-COMP:9684"/>
        <dbReference type="ChEBI" id="CHEBI:15377"/>
        <dbReference type="ChEBI" id="CHEBI:15378"/>
        <dbReference type="ChEBI" id="CHEBI:29985"/>
        <dbReference type="ChEBI" id="CHEBI:30616"/>
        <dbReference type="ChEBI" id="CHEBI:43474"/>
        <dbReference type="ChEBI" id="CHEBI:58359"/>
        <dbReference type="ChEBI" id="CHEBI:78520"/>
        <dbReference type="ChEBI" id="CHEBI:78521"/>
        <dbReference type="ChEBI" id="CHEBI:456216"/>
    </reaction>
</comment>
<dbReference type="AlphaFoldDB" id="A3IGR0"/>
<dbReference type="eggNOG" id="COG0721">
    <property type="taxonomic scope" value="Bacteria"/>
</dbReference>
<dbReference type="RefSeq" id="WP_008272489.1">
    <property type="nucleotide sequence ID" value="NZ_AAXW01000001.1"/>
</dbReference>
<dbReference type="HAMAP" id="MF_00122">
    <property type="entry name" value="GatC"/>
    <property type="match status" value="1"/>
</dbReference>
<comment type="caution">
    <text evidence="4">The sequence shown here is derived from an EMBL/GenBank/DDBJ whole genome shotgun (WGS) entry which is preliminary data.</text>
</comment>
<comment type="subunit">
    <text evidence="2">Heterotrimer of A, B and C subunits.</text>
</comment>
<evidence type="ECO:0000256" key="3">
    <source>
        <dbReference type="SAM" id="MobiDB-lite"/>
    </source>
</evidence>
<dbReference type="GO" id="GO:0006450">
    <property type="term" value="P:regulation of translational fidelity"/>
    <property type="evidence" value="ECO:0007669"/>
    <property type="project" value="InterPro"/>
</dbReference>
<name>A3IGR0_9CHRO</name>
<keyword evidence="2" id="KW-0436">Ligase</keyword>
<keyword evidence="2" id="KW-0067">ATP-binding</keyword>
<comment type="similarity">
    <text evidence="2">Belongs to the GatC family.</text>
</comment>
<sequence length="98" mass="11295">MLDRQQVQKIAHLARLDITPEEEEQFAGQLSDILDYFEQLGELDTENVSPTTRAVELSNITRQDSSQVYSDREALLQEAPNPEDDFFRVPQILNTDEE</sequence>
<comment type="catalytic activity">
    <reaction evidence="2">
        <text>L-aspartyl-tRNA(Asn) + L-glutamine + ATP + H2O = L-asparaginyl-tRNA(Asn) + L-glutamate + ADP + phosphate + 2 H(+)</text>
        <dbReference type="Rhea" id="RHEA:14513"/>
        <dbReference type="Rhea" id="RHEA-COMP:9674"/>
        <dbReference type="Rhea" id="RHEA-COMP:9677"/>
        <dbReference type="ChEBI" id="CHEBI:15377"/>
        <dbReference type="ChEBI" id="CHEBI:15378"/>
        <dbReference type="ChEBI" id="CHEBI:29985"/>
        <dbReference type="ChEBI" id="CHEBI:30616"/>
        <dbReference type="ChEBI" id="CHEBI:43474"/>
        <dbReference type="ChEBI" id="CHEBI:58359"/>
        <dbReference type="ChEBI" id="CHEBI:78515"/>
        <dbReference type="ChEBI" id="CHEBI:78516"/>
        <dbReference type="ChEBI" id="CHEBI:456216"/>
    </reaction>
</comment>
<protein>
    <recommendedName>
        <fullName evidence="2">Aspartyl/glutamyl-tRNA(Asn/Gln) amidotransferase subunit C</fullName>
        <shortName evidence="2">Asp/Glu-ADT subunit C</shortName>
        <ecNumber evidence="2">6.3.5.-</ecNumber>
    </recommendedName>
</protein>
<accession>A3IGR0</accession>
<keyword evidence="5" id="KW-1185">Reference proteome</keyword>
<dbReference type="GO" id="GO:0050567">
    <property type="term" value="F:glutaminyl-tRNA synthase (glutamine-hydrolyzing) activity"/>
    <property type="evidence" value="ECO:0007669"/>
    <property type="project" value="UniProtKB-UniRule"/>
</dbReference>
<organism evidence="4 5">
    <name type="scientific">Crocosphaera chwakensis CCY0110</name>
    <dbReference type="NCBI Taxonomy" id="391612"/>
    <lineage>
        <taxon>Bacteria</taxon>
        <taxon>Bacillati</taxon>
        <taxon>Cyanobacteriota</taxon>
        <taxon>Cyanophyceae</taxon>
        <taxon>Oscillatoriophycideae</taxon>
        <taxon>Chroococcales</taxon>
        <taxon>Aphanothecaceae</taxon>
        <taxon>Crocosphaera</taxon>
        <taxon>Crocosphaera chwakensis</taxon>
    </lineage>
</organism>
<proteinExistence type="inferred from homology"/>
<dbReference type="PANTHER" id="PTHR15004:SF0">
    <property type="entry name" value="GLUTAMYL-TRNA(GLN) AMIDOTRANSFERASE SUBUNIT C, MITOCHONDRIAL"/>
    <property type="match status" value="1"/>
</dbReference>
<comment type="function">
    <text evidence="2">Allows the formation of correctly charged Asn-tRNA(Asn) or Gln-tRNA(Gln) through the transamidation of misacylated Asp-tRNA(Asn) or Glu-tRNA(Gln) in organisms which lack either or both of asparaginyl-tRNA or glutaminyl-tRNA synthetases. The reaction takes place in the presence of glutamine and ATP through an activated phospho-Asp-tRNA(Asn) or phospho-Glu-tRNA(Gln).</text>
</comment>
<keyword evidence="2" id="KW-0547">Nucleotide-binding</keyword>
<dbReference type="GO" id="GO:0006412">
    <property type="term" value="P:translation"/>
    <property type="evidence" value="ECO:0007669"/>
    <property type="project" value="UniProtKB-UniRule"/>
</dbReference>
<dbReference type="InterPro" id="IPR036113">
    <property type="entry name" value="Asp/Glu-ADT_sf_sub_c"/>
</dbReference>
<evidence type="ECO:0000313" key="5">
    <source>
        <dbReference type="Proteomes" id="UP000003781"/>
    </source>
</evidence>
<gene>
    <name evidence="2" type="primary">gatC</name>
    <name evidence="4" type="ORF">CY0110_09767</name>
</gene>
<evidence type="ECO:0000256" key="2">
    <source>
        <dbReference type="HAMAP-Rule" id="MF_00122"/>
    </source>
</evidence>
<reference evidence="4 5" key="1">
    <citation type="submission" date="2007-03" db="EMBL/GenBank/DDBJ databases">
        <authorList>
            <person name="Stal L."/>
            <person name="Ferriera S."/>
            <person name="Johnson J."/>
            <person name="Kravitz S."/>
            <person name="Beeson K."/>
            <person name="Sutton G."/>
            <person name="Rogers Y.-H."/>
            <person name="Friedman R."/>
            <person name="Frazier M."/>
            <person name="Venter J.C."/>
        </authorList>
    </citation>
    <scope>NUCLEOTIDE SEQUENCE [LARGE SCALE GENOMIC DNA]</scope>
    <source>
        <strain evidence="4 5">CCY0110</strain>
    </source>
</reference>
<dbReference type="Gene3D" id="1.10.20.60">
    <property type="entry name" value="Glu-tRNAGln amidotransferase C subunit, N-terminal domain"/>
    <property type="match status" value="1"/>
</dbReference>
<dbReference type="OrthoDB" id="9813938at2"/>
<dbReference type="SUPFAM" id="SSF141000">
    <property type="entry name" value="Glu-tRNAGln amidotransferase C subunit"/>
    <property type="match status" value="1"/>
</dbReference>
<dbReference type="GO" id="GO:0050566">
    <property type="term" value="F:asparaginyl-tRNA synthase (glutamine-hydrolyzing) activity"/>
    <property type="evidence" value="ECO:0007669"/>
    <property type="project" value="RHEA"/>
</dbReference>
<feature type="region of interest" description="Disordered" evidence="3">
    <location>
        <begin position="77"/>
        <end position="98"/>
    </location>
</feature>
<dbReference type="GO" id="GO:0070681">
    <property type="term" value="P:glutaminyl-tRNAGln biosynthesis via transamidation"/>
    <property type="evidence" value="ECO:0007669"/>
    <property type="project" value="TreeGrafter"/>
</dbReference>
<evidence type="ECO:0000313" key="4">
    <source>
        <dbReference type="EMBL" id="EAZ94152.1"/>
    </source>
</evidence>
<dbReference type="Proteomes" id="UP000003781">
    <property type="component" value="Unassembled WGS sequence"/>
</dbReference>
<dbReference type="PANTHER" id="PTHR15004">
    <property type="entry name" value="GLUTAMYL-TRNA(GLN) AMIDOTRANSFERASE SUBUNIT C, MITOCHONDRIAL"/>
    <property type="match status" value="1"/>
</dbReference>
<dbReference type="InterPro" id="IPR003837">
    <property type="entry name" value="GatC"/>
</dbReference>
<keyword evidence="1 2" id="KW-0648">Protein biosynthesis</keyword>
<dbReference type="EC" id="6.3.5.-" evidence="2"/>
<evidence type="ECO:0000256" key="1">
    <source>
        <dbReference type="ARBA" id="ARBA00022917"/>
    </source>
</evidence>
<dbReference type="Pfam" id="PF02686">
    <property type="entry name" value="GatC"/>
    <property type="match status" value="1"/>
</dbReference>